<accession>A0A5E4PMH8</accession>
<dbReference type="EC" id="1.1.1.37" evidence="1"/>
<dbReference type="InterPro" id="IPR015955">
    <property type="entry name" value="Lactate_DH/Glyco_Ohase_4_C"/>
</dbReference>
<dbReference type="Pfam" id="PF00056">
    <property type="entry name" value="Ldh_1_N"/>
    <property type="match status" value="1"/>
</dbReference>
<dbReference type="GO" id="GO:0030060">
    <property type="term" value="F:L-malate dehydrogenase (NAD+) activity"/>
    <property type="evidence" value="ECO:0007669"/>
    <property type="project" value="UniProtKB-EC"/>
</dbReference>
<evidence type="ECO:0000256" key="3">
    <source>
        <dbReference type="ARBA" id="ARBA00022532"/>
    </source>
</evidence>
<gene>
    <name evidence="8" type="ORF">LSINAPIS_LOCUS888</name>
</gene>
<evidence type="ECO:0000259" key="7">
    <source>
        <dbReference type="Pfam" id="PF02866"/>
    </source>
</evidence>
<evidence type="ECO:0000313" key="9">
    <source>
        <dbReference type="Proteomes" id="UP000324832"/>
    </source>
</evidence>
<dbReference type="InterPro" id="IPR001236">
    <property type="entry name" value="Lactate/malate_DH_N"/>
</dbReference>
<reference evidence="8 9" key="1">
    <citation type="submission" date="2017-07" db="EMBL/GenBank/DDBJ databases">
        <authorList>
            <person name="Talla V."/>
            <person name="Backstrom N."/>
        </authorList>
    </citation>
    <scope>NUCLEOTIDE SEQUENCE [LARGE SCALE GENOMIC DNA]</scope>
</reference>
<dbReference type="AlphaFoldDB" id="A0A5E4PMH8"/>
<evidence type="ECO:0000256" key="2">
    <source>
        <dbReference type="ARBA" id="ARBA00016075"/>
    </source>
</evidence>
<dbReference type="SUPFAM" id="SSF56327">
    <property type="entry name" value="LDH C-terminal domain-like"/>
    <property type="match status" value="1"/>
</dbReference>
<dbReference type="Pfam" id="PF02866">
    <property type="entry name" value="Ldh_1_C"/>
    <property type="match status" value="1"/>
</dbReference>
<keyword evidence="9" id="KW-1185">Reference proteome</keyword>
<dbReference type="InterPro" id="IPR036291">
    <property type="entry name" value="NAD(P)-bd_dom_sf"/>
</dbReference>
<keyword evidence="4" id="KW-0560">Oxidoreductase</keyword>
<dbReference type="GO" id="GO:0006099">
    <property type="term" value="P:tricarboxylic acid cycle"/>
    <property type="evidence" value="ECO:0007669"/>
    <property type="project" value="UniProtKB-KW"/>
</dbReference>
<name>A0A5E4PMH8_9NEOP</name>
<keyword evidence="5" id="KW-0520">NAD</keyword>
<dbReference type="PANTHER" id="PTHR11540:SF16">
    <property type="entry name" value="MALATE DEHYDROGENASE, MITOCHONDRIAL"/>
    <property type="match status" value="1"/>
</dbReference>
<dbReference type="InterPro" id="IPR022383">
    <property type="entry name" value="Lactate/malate_DH_C"/>
</dbReference>
<dbReference type="Gene3D" id="3.90.110.10">
    <property type="entry name" value="Lactate dehydrogenase/glycoside hydrolase, family 4, C-terminal"/>
    <property type="match status" value="1"/>
</dbReference>
<sequence length="524" mass="57639">MVKQLARILLHSDIVTPSCLSQGMRRGFARRPSDCRRAHVDIPPKLDPTCPVGCERKQRKDVGILHKIKLRILEGGSNFGRPFRLTGKNVKEVEVALTEQKALPAPKELAKVEPPRPGLQVSILGADSSMGQYVALLLKQCACIKKLRLYAASDVTCGRNIYQVAEDLKHINTNCLVQGYSRMCNELERCLQNTDIVLMMETGSVDVTKTVAERFKCNAPVVKQYADVISRECPKAFLVICASPIDCMVPLVAETLKESGWYNPSRLLGSLAVQEMRASTLAAKVLGLEPGFVRVPCVGGTEGETLVPLFSKAVDMFDFNTQHALMMTQTIRDTAEALSKSSGRCQEAANSSEAHALAGLVTKIAWALLCKDVPRVTGFVETDARQIISPARFIANPVEISKNGIQKVLGLPLMSDVETTYVNLALTKLCLKTKMVEDCYLALEVLLNHDGICEIFDFPNRLSDSELGFLDVALGCLTENVKLAKNWNDNYITESFVAGKLAERKEFLGSKTYDHVGDCVHMST</sequence>
<protein>
    <recommendedName>
        <fullName evidence="2">Malate dehydrogenase, mitochondrial</fullName>
        <ecNumber evidence="1">1.1.1.37</ecNumber>
    </recommendedName>
</protein>
<dbReference type="EMBL" id="FZQP02000093">
    <property type="protein sequence ID" value="VVC87229.1"/>
    <property type="molecule type" value="Genomic_DNA"/>
</dbReference>
<evidence type="ECO:0000259" key="6">
    <source>
        <dbReference type="Pfam" id="PF00056"/>
    </source>
</evidence>
<evidence type="ECO:0000313" key="8">
    <source>
        <dbReference type="EMBL" id="VVC87229.1"/>
    </source>
</evidence>
<dbReference type="Gene3D" id="3.40.50.720">
    <property type="entry name" value="NAD(P)-binding Rossmann-like Domain"/>
    <property type="match status" value="1"/>
</dbReference>
<evidence type="ECO:0000256" key="1">
    <source>
        <dbReference type="ARBA" id="ARBA00012995"/>
    </source>
</evidence>
<proteinExistence type="predicted"/>
<keyword evidence="3" id="KW-0816">Tricarboxylic acid cycle</keyword>
<feature type="domain" description="Lactate/malate dehydrogenase N-terminal" evidence="6">
    <location>
        <begin position="120"/>
        <end position="269"/>
    </location>
</feature>
<dbReference type="PANTHER" id="PTHR11540">
    <property type="entry name" value="MALATE AND LACTATE DEHYDROGENASE"/>
    <property type="match status" value="1"/>
</dbReference>
<dbReference type="GO" id="GO:0005739">
    <property type="term" value="C:mitochondrion"/>
    <property type="evidence" value="ECO:0007669"/>
    <property type="project" value="TreeGrafter"/>
</dbReference>
<organism evidence="8 9">
    <name type="scientific">Leptidea sinapis</name>
    <dbReference type="NCBI Taxonomy" id="189913"/>
    <lineage>
        <taxon>Eukaryota</taxon>
        <taxon>Metazoa</taxon>
        <taxon>Ecdysozoa</taxon>
        <taxon>Arthropoda</taxon>
        <taxon>Hexapoda</taxon>
        <taxon>Insecta</taxon>
        <taxon>Pterygota</taxon>
        <taxon>Neoptera</taxon>
        <taxon>Endopterygota</taxon>
        <taxon>Lepidoptera</taxon>
        <taxon>Glossata</taxon>
        <taxon>Ditrysia</taxon>
        <taxon>Papilionoidea</taxon>
        <taxon>Pieridae</taxon>
        <taxon>Dismorphiinae</taxon>
        <taxon>Leptidea</taxon>
    </lineage>
</organism>
<dbReference type="SUPFAM" id="SSF51735">
    <property type="entry name" value="NAD(P)-binding Rossmann-fold domains"/>
    <property type="match status" value="1"/>
</dbReference>
<feature type="domain" description="Lactate/malate dehydrogenase C-terminal" evidence="7">
    <location>
        <begin position="276"/>
        <end position="429"/>
    </location>
</feature>
<evidence type="ECO:0000256" key="5">
    <source>
        <dbReference type="ARBA" id="ARBA00023027"/>
    </source>
</evidence>
<dbReference type="Proteomes" id="UP000324832">
    <property type="component" value="Unassembled WGS sequence"/>
</dbReference>
<evidence type="ECO:0000256" key="4">
    <source>
        <dbReference type="ARBA" id="ARBA00023002"/>
    </source>
</evidence>